<name>A0ABD5VXE5_9EURY</name>
<organism evidence="2 3">
    <name type="scientific">Halovenus salina</name>
    <dbReference type="NCBI Taxonomy" id="1510225"/>
    <lineage>
        <taxon>Archaea</taxon>
        <taxon>Methanobacteriati</taxon>
        <taxon>Methanobacteriota</taxon>
        <taxon>Stenosarchaea group</taxon>
        <taxon>Halobacteria</taxon>
        <taxon>Halobacteriales</taxon>
        <taxon>Haloarculaceae</taxon>
        <taxon>Halovenus</taxon>
    </lineage>
</organism>
<dbReference type="InterPro" id="IPR056109">
    <property type="entry name" value="DUF7692"/>
</dbReference>
<dbReference type="AlphaFoldDB" id="A0ABD5VXE5"/>
<dbReference type="EMBL" id="JBHSZI010000001">
    <property type="protein sequence ID" value="MFC7057846.1"/>
    <property type="molecule type" value="Genomic_DNA"/>
</dbReference>
<keyword evidence="3" id="KW-1185">Reference proteome</keyword>
<protein>
    <recommendedName>
        <fullName evidence="1">DUF7692 domain-containing protein</fullName>
    </recommendedName>
</protein>
<feature type="domain" description="DUF7692" evidence="1">
    <location>
        <begin position="5"/>
        <end position="52"/>
    </location>
</feature>
<dbReference type="RefSeq" id="WP_267163641.1">
    <property type="nucleotide sequence ID" value="NZ_CP112972.1"/>
</dbReference>
<evidence type="ECO:0000313" key="2">
    <source>
        <dbReference type="EMBL" id="MFC7057846.1"/>
    </source>
</evidence>
<comment type="caution">
    <text evidence="2">The sequence shown here is derived from an EMBL/GenBank/DDBJ whole genome shotgun (WGS) entry which is preliminary data.</text>
</comment>
<reference evidence="2 3" key="1">
    <citation type="journal article" date="2019" name="Int. J. Syst. Evol. Microbiol.">
        <title>The Global Catalogue of Microorganisms (GCM) 10K type strain sequencing project: providing services to taxonomists for standard genome sequencing and annotation.</title>
        <authorList>
            <consortium name="The Broad Institute Genomics Platform"/>
            <consortium name="The Broad Institute Genome Sequencing Center for Infectious Disease"/>
            <person name="Wu L."/>
            <person name="Ma J."/>
        </authorList>
    </citation>
    <scope>NUCLEOTIDE SEQUENCE [LARGE SCALE GENOMIC DNA]</scope>
    <source>
        <strain evidence="2 3">JCM 30072</strain>
    </source>
</reference>
<dbReference type="GeneID" id="76629779"/>
<proteinExistence type="predicted"/>
<accession>A0ABD5VXE5</accession>
<dbReference type="Proteomes" id="UP001596445">
    <property type="component" value="Unassembled WGS sequence"/>
</dbReference>
<evidence type="ECO:0000259" key="1">
    <source>
        <dbReference type="Pfam" id="PF24743"/>
    </source>
</evidence>
<sequence>MASFRMRIDGSKEYRAHVLDDAKDLFGESTRTGAVMAAVEHSRQDRKAKAEAMDYLAGELPPEQLAEVADILSTGEIEVAVDVETSIE</sequence>
<dbReference type="Pfam" id="PF24743">
    <property type="entry name" value="DUF7692"/>
    <property type="match status" value="1"/>
</dbReference>
<gene>
    <name evidence="2" type="ORF">ACFQQG_06265</name>
</gene>
<evidence type="ECO:0000313" key="3">
    <source>
        <dbReference type="Proteomes" id="UP001596445"/>
    </source>
</evidence>